<keyword evidence="2" id="KW-0472">Membrane</keyword>
<dbReference type="AlphaFoldDB" id="A0A6I4ZXU8"/>
<dbReference type="RefSeq" id="WP_160846802.1">
    <property type="nucleotide sequence ID" value="NZ_WMEU01000001.1"/>
</dbReference>
<evidence type="ECO:0000256" key="2">
    <source>
        <dbReference type="SAM" id="Phobius"/>
    </source>
</evidence>
<dbReference type="Pfam" id="PF26566">
    <property type="entry name" value="PH_40"/>
    <property type="match status" value="1"/>
</dbReference>
<organism evidence="4 5">
    <name type="scientific">Pontibacillus yanchengensis</name>
    <dbReference type="NCBI Taxonomy" id="462910"/>
    <lineage>
        <taxon>Bacteria</taxon>
        <taxon>Bacillati</taxon>
        <taxon>Bacillota</taxon>
        <taxon>Bacilli</taxon>
        <taxon>Bacillales</taxon>
        <taxon>Bacillaceae</taxon>
        <taxon>Pontibacillus</taxon>
    </lineage>
</organism>
<evidence type="ECO:0000256" key="1">
    <source>
        <dbReference type="SAM" id="MobiDB-lite"/>
    </source>
</evidence>
<evidence type="ECO:0000313" key="5">
    <source>
        <dbReference type="Proteomes" id="UP000468638"/>
    </source>
</evidence>
<reference evidence="4 5" key="1">
    <citation type="submission" date="2019-11" db="EMBL/GenBank/DDBJ databases">
        <title>Genome sequences of 17 halophilic strains isolated from different environments.</title>
        <authorList>
            <person name="Furrow R.E."/>
        </authorList>
    </citation>
    <scope>NUCLEOTIDE SEQUENCE [LARGE SCALE GENOMIC DNA]</scope>
    <source>
        <strain evidence="4 5">22514_16_FS</strain>
    </source>
</reference>
<evidence type="ECO:0000259" key="3">
    <source>
        <dbReference type="Pfam" id="PF26566"/>
    </source>
</evidence>
<keyword evidence="2" id="KW-0812">Transmembrane</keyword>
<feature type="transmembrane region" description="Helical" evidence="2">
    <location>
        <begin position="6"/>
        <end position="25"/>
    </location>
</feature>
<protein>
    <recommendedName>
        <fullName evidence="3">PH domain-containing protein</fullName>
    </recommendedName>
</protein>
<feature type="region of interest" description="Disordered" evidence="1">
    <location>
        <begin position="72"/>
        <end position="123"/>
    </location>
</feature>
<comment type="caution">
    <text evidence="4">The sequence shown here is derived from an EMBL/GenBank/DDBJ whole genome shotgun (WGS) entry which is preliminary data.</text>
</comment>
<proteinExistence type="predicted"/>
<feature type="transmembrane region" description="Helical" evidence="2">
    <location>
        <begin position="37"/>
        <end position="57"/>
    </location>
</feature>
<accession>A0A6I4ZXU8</accession>
<name>A0A6I4ZXU8_9BACI</name>
<dbReference type="Proteomes" id="UP000468638">
    <property type="component" value="Unassembled WGS sequence"/>
</dbReference>
<evidence type="ECO:0000313" key="4">
    <source>
        <dbReference type="EMBL" id="MYL33167.1"/>
    </source>
</evidence>
<feature type="compositionally biased region" description="Basic and acidic residues" evidence="1">
    <location>
        <begin position="87"/>
        <end position="123"/>
    </location>
</feature>
<sequence>MVGSALWNLIFAFVGGLLAFFLSYSTNTISTTMIRSVIIFVLFFLIMFVIRWIIYFIQKTPYNEKESLVLDKGSGNANQKNQNVEDELSHHEEREKSEREDLSDEEAKKTSEMIRELLNNDDR</sequence>
<dbReference type="InterPro" id="IPR058916">
    <property type="entry name" value="PH_40"/>
</dbReference>
<dbReference type="EMBL" id="WMEQ01000003">
    <property type="protein sequence ID" value="MYL33167.1"/>
    <property type="molecule type" value="Genomic_DNA"/>
</dbReference>
<gene>
    <name evidence="4" type="ORF">GLW05_06085</name>
</gene>
<keyword evidence="2" id="KW-1133">Transmembrane helix</keyword>
<feature type="domain" description="PH" evidence="3">
    <location>
        <begin position="6"/>
        <end position="80"/>
    </location>
</feature>